<dbReference type="RefSeq" id="WP_008763781.1">
    <property type="nucleotide sequence ID" value="NZ_AP022660.1"/>
</dbReference>
<accession>A0A1H7WP34</accession>
<name>A0A1H7WP34_BACT4</name>
<reference evidence="2 3" key="1">
    <citation type="submission" date="2018-08" db="EMBL/GenBank/DDBJ databases">
        <title>A genome reference for cultivated species of the human gut microbiota.</title>
        <authorList>
            <person name="Zou Y."/>
            <person name="Xue W."/>
            <person name="Luo G."/>
        </authorList>
    </citation>
    <scope>NUCLEOTIDE SEQUENCE [LARGE SCALE GENOMIC DNA]</scope>
    <source>
        <strain evidence="2 3">AF37-12</strain>
    </source>
</reference>
<dbReference type="EMBL" id="QROV01000011">
    <property type="protein sequence ID" value="RHL59138.1"/>
    <property type="molecule type" value="Genomic_DNA"/>
</dbReference>
<dbReference type="Proteomes" id="UP000500882">
    <property type="component" value="Chromosome"/>
</dbReference>
<evidence type="ECO:0000313" key="3">
    <source>
        <dbReference type="Proteomes" id="UP000283616"/>
    </source>
</evidence>
<sequence length="77" mass="8674">MENITGQNNEFTLIFPHNRIDCTSSQNDKFNKIINQANITITGNNNRISMYFDTEESAEELLLSNGLYVSLLFALAG</sequence>
<evidence type="ECO:0000313" key="1">
    <source>
        <dbReference type="EMBL" id="BCA51668.1"/>
    </source>
</evidence>
<proteinExistence type="predicted"/>
<gene>
    <name evidence="1" type="ORF">BatF92_36100</name>
    <name evidence="2" type="ORF">DW011_11110</name>
</gene>
<dbReference type="Proteomes" id="UP000283616">
    <property type="component" value="Unassembled WGS sequence"/>
</dbReference>
<evidence type="ECO:0000313" key="2">
    <source>
        <dbReference type="EMBL" id="RHL59138.1"/>
    </source>
</evidence>
<evidence type="ECO:0000313" key="4">
    <source>
        <dbReference type="Proteomes" id="UP000500882"/>
    </source>
</evidence>
<reference evidence="1 4" key="2">
    <citation type="submission" date="2020-02" db="EMBL/GenBank/DDBJ databases">
        <title>Whole-genome sequencing and comparative analysis of the genomes of Bacteroides thetaiotaomicron and Escherichia coli isolated from a healthy resident in Vietnam.</title>
        <authorList>
            <person name="Mohsin M."/>
            <person name="Tanaka K."/>
            <person name="Kawahara R."/>
            <person name="Kondo S."/>
            <person name="Noguchi H."/>
            <person name="Motooka D."/>
            <person name="Nakamura S."/>
            <person name="Khong D.T."/>
            <person name="Nguyen T.N."/>
            <person name="Tran H.T."/>
            <person name="Yamamoto Y."/>
        </authorList>
    </citation>
    <scope>NUCLEOTIDE SEQUENCE [LARGE SCALE GENOMIC DNA]</scope>
    <source>
        <strain evidence="1 4">F9-2</strain>
    </source>
</reference>
<organism evidence="2 3">
    <name type="scientific">Bacteroides thetaiotaomicron</name>
    <dbReference type="NCBI Taxonomy" id="818"/>
    <lineage>
        <taxon>Bacteria</taxon>
        <taxon>Pseudomonadati</taxon>
        <taxon>Bacteroidota</taxon>
        <taxon>Bacteroidia</taxon>
        <taxon>Bacteroidales</taxon>
        <taxon>Bacteroidaceae</taxon>
        <taxon>Bacteroides</taxon>
    </lineage>
</organism>
<protein>
    <submittedName>
        <fullName evidence="2">Uncharacterized protein</fullName>
    </submittedName>
</protein>
<dbReference type="EMBL" id="AP022660">
    <property type="protein sequence ID" value="BCA51668.1"/>
    <property type="molecule type" value="Genomic_DNA"/>
</dbReference>
<dbReference type="AlphaFoldDB" id="A0A1H7WP34"/>